<dbReference type="Pfam" id="PF05402">
    <property type="entry name" value="PqqD"/>
    <property type="match status" value="1"/>
</dbReference>
<dbReference type="InterPro" id="IPR008792">
    <property type="entry name" value="PQQD"/>
</dbReference>
<dbReference type="OrthoDB" id="74030at2"/>
<evidence type="ECO:0000313" key="2">
    <source>
        <dbReference type="Proteomes" id="UP000316092"/>
    </source>
</evidence>
<dbReference type="Gene3D" id="1.10.10.1150">
    <property type="entry name" value="Coenzyme PQQ synthesis protein D (PqqD)"/>
    <property type="match status" value="1"/>
</dbReference>
<reference evidence="1 2" key="1">
    <citation type="submission" date="2019-07" db="EMBL/GenBank/DDBJ databases">
        <title>Deinococcus detaillus sp. nov., isolated from humus soil in Antarctica.</title>
        <authorList>
            <person name="Zhang K."/>
        </authorList>
    </citation>
    <scope>NUCLEOTIDE SEQUENCE [LARGE SCALE GENOMIC DNA]</scope>
    <source>
        <strain evidence="1 2">H1</strain>
    </source>
</reference>
<sequence length="102" mass="10879">MTRRCLRGASIVCGMDTKMIWTTTPEVMATELPDAVVILDEGGEMYQLSGVARAVWLALPADLETLTAAVTAQFEVGVQAAQADISAFLSEMTQRGLLTQSG</sequence>
<keyword evidence="2" id="KW-1185">Reference proteome</keyword>
<gene>
    <name evidence="1" type="ORF">FNU79_02905</name>
</gene>
<dbReference type="InterPro" id="IPR041881">
    <property type="entry name" value="PqqD_sf"/>
</dbReference>
<evidence type="ECO:0000313" key="1">
    <source>
        <dbReference type="EMBL" id="TSA87448.1"/>
    </source>
</evidence>
<accession>A0A553V4N6</accession>
<name>A0A553V4N6_9DEIO</name>
<dbReference type="Proteomes" id="UP000316092">
    <property type="component" value="Unassembled WGS sequence"/>
</dbReference>
<comment type="caution">
    <text evidence="1">The sequence shown here is derived from an EMBL/GenBank/DDBJ whole genome shotgun (WGS) entry which is preliminary data.</text>
</comment>
<dbReference type="EMBL" id="VKDB01000002">
    <property type="protein sequence ID" value="TSA87448.1"/>
    <property type="molecule type" value="Genomic_DNA"/>
</dbReference>
<proteinExistence type="predicted"/>
<organism evidence="1 2">
    <name type="scientific">Deinococcus detaillensis</name>
    <dbReference type="NCBI Taxonomy" id="2592048"/>
    <lineage>
        <taxon>Bacteria</taxon>
        <taxon>Thermotogati</taxon>
        <taxon>Deinococcota</taxon>
        <taxon>Deinococci</taxon>
        <taxon>Deinococcales</taxon>
        <taxon>Deinococcaceae</taxon>
        <taxon>Deinococcus</taxon>
    </lineage>
</organism>
<protein>
    <submittedName>
        <fullName evidence="1">PqqD family protein</fullName>
    </submittedName>
</protein>
<dbReference type="AlphaFoldDB" id="A0A553V4N6"/>